<dbReference type="PANTHER" id="PTHR30043">
    <property type="entry name" value="PHOSPHONATES TRANSPORT SYSTEM PERMEASE PROTEIN"/>
    <property type="match status" value="1"/>
</dbReference>
<comment type="caution">
    <text evidence="9">The sequence shown here is derived from an EMBL/GenBank/DDBJ whole genome shotgun (WGS) entry which is preliminary data.</text>
</comment>
<dbReference type="Proteomes" id="UP001156882">
    <property type="component" value="Unassembled WGS sequence"/>
</dbReference>
<keyword evidence="6 7" id="KW-0472">Membrane</keyword>
<gene>
    <name evidence="9" type="primary">phoE</name>
    <name evidence="9" type="ORF">GCM10007874_69750</name>
</gene>
<dbReference type="PANTHER" id="PTHR30043:SF1">
    <property type="entry name" value="ABC TRANSPORT SYSTEM PERMEASE PROTEIN P69"/>
    <property type="match status" value="1"/>
</dbReference>
<evidence type="ECO:0000259" key="8">
    <source>
        <dbReference type="PROSITE" id="PS50928"/>
    </source>
</evidence>
<dbReference type="InterPro" id="IPR000515">
    <property type="entry name" value="MetI-like"/>
</dbReference>
<evidence type="ECO:0000313" key="9">
    <source>
        <dbReference type="EMBL" id="GLS23954.1"/>
    </source>
</evidence>
<evidence type="ECO:0000256" key="5">
    <source>
        <dbReference type="ARBA" id="ARBA00022989"/>
    </source>
</evidence>
<protein>
    <submittedName>
        <fullName evidence="9">Phosphonate ABC transporter, permease protein PhnE</fullName>
    </submittedName>
</protein>
<keyword evidence="4 7" id="KW-0812">Transmembrane</keyword>
<keyword evidence="3" id="KW-1003">Cell membrane</keyword>
<dbReference type="InterPro" id="IPR035906">
    <property type="entry name" value="MetI-like_sf"/>
</dbReference>
<organism evidence="9 10">
    <name type="scientific">Labrys miyagiensis</name>
    <dbReference type="NCBI Taxonomy" id="346912"/>
    <lineage>
        <taxon>Bacteria</taxon>
        <taxon>Pseudomonadati</taxon>
        <taxon>Pseudomonadota</taxon>
        <taxon>Alphaproteobacteria</taxon>
        <taxon>Hyphomicrobiales</taxon>
        <taxon>Xanthobacteraceae</taxon>
        <taxon>Labrys</taxon>
    </lineage>
</organism>
<feature type="transmembrane region" description="Helical" evidence="7">
    <location>
        <begin position="120"/>
        <end position="145"/>
    </location>
</feature>
<dbReference type="Pfam" id="PF00528">
    <property type="entry name" value="BPD_transp_1"/>
    <property type="match status" value="1"/>
</dbReference>
<dbReference type="EMBL" id="BSPC01000093">
    <property type="protein sequence ID" value="GLS23954.1"/>
    <property type="molecule type" value="Genomic_DNA"/>
</dbReference>
<keyword evidence="10" id="KW-1185">Reference proteome</keyword>
<evidence type="ECO:0000256" key="4">
    <source>
        <dbReference type="ARBA" id="ARBA00022692"/>
    </source>
</evidence>
<feature type="transmembrane region" description="Helical" evidence="7">
    <location>
        <begin position="281"/>
        <end position="298"/>
    </location>
</feature>
<dbReference type="SUPFAM" id="SSF161098">
    <property type="entry name" value="MetI-like"/>
    <property type="match status" value="1"/>
</dbReference>
<dbReference type="Gene3D" id="1.10.3720.10">
    <property type="entry name" value="MetI-like"/>
    <property type="match status" value="1"/>
</dbReference>
<evidence type="ECO:0000313" key="10">
    <source>
        <dbReference type="Proteomes" id="UP001156882"/>
    </source>
</evidence>
<feature type="domain" description="ABC transmembrane type-1" evidence="8">
    <location>
        <begin position="115"/>
        <end position="298"/>
    </location>
</feature>
<comment type="subcellular location">
    <subcellularLocation>
        <location evidence="1 7">Cell membrane</location>
        <topology evidence="1 7">Multi-pass membrane protein</topology>
    </subcellularLocation>
</comment>
<name>A0ABQ6CZ44_9HYPH</name>
<dbReference type="PROSITE" id="PS50928">
    <property type="entry name" value="ABC_TM1"/>
    <property type="match status" value="1"/>
</dbReference>
<keyword evidence="2 7" id="KW-0813">Transport</keyword>
<evidence type="ECO:0000256" key="3">
    <source>
        <dbReference type="ARBA" id="ARBA00022475"/>
    </source>
</evidence>
<evidence type="ECO:0000256" key="1">
    <source>
        <dbReference type="ARBA" id="ARBA00004651"/>
    </source>
</evidence>
<evidence type="ECO:0000256" key="6">
    <source>
        <dbReference type="ARBA" id="ARBA00023136"/>
    </source>
</evidence>
<proteinExistence type="inferred from homology"/>
<evidence type="ECO:0000256" key="2">
    <source>
        <dbReference type="ARBA" id="ARBA00022448"/>
    </source>
</evidence>
<feature type="transmembrane region" description="Helical" evidence="7">
    <location>
        <begin position="49"/>
        <end position="67"/>
    </location>
</feature>
<keyword evidence="5 7" id="KW-1133">Transmembrane helix</keyword>
<evidence type="ECO:0000256" key="7">
    <source>
        <dbReference type="RuleBase" id="RU363032"/>
    </source>
</evidence>
<sequence length="312" mass="34300">MFHDKGRVDEDVRAPGKNTLPAINNLPDGQSHALLAAYQAASALRRRRIWLGFIVAIACFALSLHIADVRPYVLWTHIGNFGGYVGRMLPVLRLDHLFPDIAAWFWGFKRWVALLGDTLLIAYFGTVAGAIGAFLLCFTASANLMPSWVLRETVRRLFEFCRSVPDLVFAMIFLVAFKSGPMAGGLALAVHTIGALGKLFAEVVENIDMKPVEGTTATGASWIETVRFAVLPQVLQSFASYTLLRFEINVRSATVMAFVGAGGISQELLTAIRTYRTGDPSAILLLMIGTVFLIDMISEQLRHRLAGMEKEP</sequence>
<dbReference type="CDD" id="cd06261">
    <property type="entry name" value="TM_PBP2"/>
    <property type="match status" value="1"/>
</dbReference>
<comment type="similarity">
    <text evidence="7">Belongs to the binding-protein-dependent transport system permease family.</text>
</comment>
<accession>A0ABQ6CZ44</accession>
<dbReference type="NCBIfam" id="TIGR01097">
    <property type="entry name" value="PhnE"/>
    <property type="match status" value="1"/>
</dbReference>
<reference evidence="10" key="1">
    <citation type="journal article" date="2019" name="Int. J. Syst. Evol. Microbiol.">
        <title>The Global Catalogue of Microorganisms (GCM) 10K type strain sequencing project: providing services to taxonomists for standard genome sequencing and annotation.</title>
        <authorList>
            <consortium name="The Broad Institute Genomics Platform"/>
            <consortium name="The Broad Institute Genome Sequencing Center for Infectious Disease"/>
            <person name="Wu L."/>
            <person name="Ma J."/>
        </authorList>
    </citation>
    <scope>NUCLEOTIDE SEQUENCE [LARGE SCALE GENOMIC DNA]</scope>
    <source>
        <strain evidence="10">NBRC 101365</strain>
    </source>
</reference>
<dbReference type="InterPro" id="IPR005769">
    <property type="entry name" value="PhnE/PtxC"/>
</dbReference>